<proteinExistence type="predicted"/>
<dbReference type="GO" id="GO:0009787">
    <property type="term" value="P:regulation of abscisic acid-activated signaling pathway"/>
    <property type="evidence" value="ECO:0007669"/>
    <property type="project" value="InterPro"/>
</dbReference>
<keyword evidence="1" id="KW-0472">Membrane</keyword>
<feature type="transmembrane region" description="Helical" evidence="1">
    <location>
        <begin position="130"/>
        <end position="151"/>
    </location>
</feature>
<name>A0AA88QLI6_9ASTE</name>
<dbReference type="Proteomes" id="UP001187471">
    <property type="component" value="Unassembled WGS sequence"/>
</dbReference>
<evidence type="ECO:0000313" key="2">
    <source>
        <dbReference type="EMBL" id="KAK2968918.1"/>
    </source>
</evidence>
<dbReference type="PANTHER" id="PTHR35474:SF1">
    <property type="entry name" value="ATP PHOSPHORIBOSYLTRANSFERASE REGULATORY SUBUNIT"/>
    <property type="match status" value="1"/>
</dbReference>
<dbReference type="AlphaFoldDB" id="A0AA88QLI6"/>
<gene>
    <name evidence="2" type="ORF">RJ640_018610</name>
</gene>
<dbReference type="PANTHER" id="PTHR35474">
    <property type="entry name" value="ATP PHOSPHORIBOSYLTRANSFERASE REGULATORY SUBUNIT"/>
    <property type="match status" value="1"/>
</dbReference>
<comment type="caution">
    <text evidence="2">The sequence shown here is derived from an EMBL/GenBank/DDBJ whole genome shotgun (WGS) entry which is preliminary data.</text>
</comment>
<evidence type="ECO:0000256" key="1">
    <source>
        <dbReference type="SAM" id="Phobius"/>
    </source>
</evidence>
<feature type="transmembrane region" description="Helical" evidence="1">
    <location>
        <begin position="157"/>
        <end position="178"/>
    </location>
</feature>
<evidence type="ECO:0000313" key="3">
    <source>
        <dbReference type="Proteomes" id="UP001187471"/>
    </source>
</evidence>
<organism evidence="2 3">
    <name type="scientific">Escallonia rubra</name>
    <dbReference type="NCBI Taxonomy" id="112253"/>
    <lineage>
        <taxon>Eukaryota</taxon>
        <taxon>Viridiplantae</taxon>
        <taxon>Streptophyta</taxon>
        <taxon>Embryophyta</taxon>
        <taxon>Tracheophyta</taxon>
        <taxon>Spermatophyta</taxon>
        <taxon>Magnoliopsida</taxon>
        <taxon>eudicotyledons</taxon>
        <taxon>Gunneridae</taxon>
        <taxon>Pentapetalae</taxon>
        <taxon>asterids</taxon>
        <taxon>campanulids</taxon>
        <taxon>Escalloniales</taxon>
        <taxon>Escalloniaceae</taxon>
        <taxon>Escallonia</taxon>
    </lineage>
</organism>
<protein>
    <submittedName>
        <fullName evidence="2">Uncharacterized protein</fullName>
    </submittedName>
</protein>
<keyword evidence="1" id="KW-1133">Transmembrane helix</keyword>
<dbReference type="InterPro" id="IPR039324">
    <property type="entry name" value="SHW1"/>
</dbReference>
<keyword evidence="3" id="KW-1185">Reference proteome</keyword>
<keyword evidence="1" id="KW-0812">Transmembrane</keyword>
<reference evidence="2" key="1">
    <citation type="submission" date="2022-12" db="EMBL/GenBank/DDBJ databases">
        <title>Draft genome assemblies for two species of Escallonia (Escalloniales).</title>
        <authorList>
            <person name="Chanderbali A."/>
            <person name="Dervinis C."/>
            <person name="Anghel I."/>
            <person name="Soltis D."/>
            <person name="Soltis P."/>
            <person name="Zapata F."/>
        </authorList>
    </citation>
    <scope>NUCLEOTIDE SEQUENCE</scope>
    <source>
        <strain evidence="2">UCBG92.1500</strain>
        <tissue evidence="2">Leaf</tissue>
    </source>
</reference>
<sequence>MASSAILTHRTFTTSHRQLFDYINPRRRIITALHFDPYTRLQASRRISNYPQEGDNLVDDPRNWTRNRGGIVSGGGYNDDGYEEEDVDEDEEDRSLDLLVRFVQNVFKKVSRKARRAVRSVLPLNISSKLVEFSVNGTIILAFLWVLKAFLEVVCTLGTVVFISILLIRGIWTAISYLQDSRNLRTDGLEDDRHMWTGVQPVT</sequence>
<accession>A0AA88QLI6</accession>
<dbReference type="GO" id="GO:0010100">
    <property type="term" value="P:negative regulation of photomorphogenesis"/>
    <property type="evidence" value="ECO:0007669"/>
    <property type="project" value="InterPro"/>
</dbReference>
<dbReference type="EMBL" id="JAVXUO010002873">
    <property type="protein sequence ID" value="KAK2968918.1"/>
    <property type="molecule type" value="Genomic_DNA"/>
</dbReference>